<evidence type="ECO:0000256" key="1">
    <source>
        <dbReference type="SAM" id="MobiDB-lite"/>
    </source>
</evidence>
<dbReference type="RefSeq" id="WP_394319654.1">
    <property type="nucleotide sequence ID" value="NZ_JBHMQU010000034.1"/>
</dbReference>
<sequence>MARLGTVILVIVLLLGGVWLWQSRETLMPGPAPVTSAPGPAPVTSAPTPAPSAAPAPAAPAEPTPAGEA</sequence>
<feature type="region of interest" description="Disordered" evidence="1">
    <location>
        <begin position="27"/>
        <end position="69"/>
    </location>
</feature>
<proteinExistence type="predicted"/>
<dbReference type="EMBL" id="JBHMQU010000034">
    <property type="protein sequence ID" value="MFC0812106.1"/>
    <property type="molecule type" value="Genomic_DNA"/>
</dbReference>
<dbReference type="Proteomes" id="UP001589920">
    <property type="component" value="Unassembled WGS sequence"/>
</dbReference>
<gene>
    <name evidence="2" type="ORF">ACFHYO_08265</name>
</gene>
<organism evidence="2 3">
    <name type="scientific">Paracoccus panacisoli</name>
    <dbReference type="NCBI Taxonomy" id="1510163"/>
    <lineage>
        <taxon>Bacteria</taxon>
        <taxon>Pseudomonadati</taxon>
        <taxon>Pseudomonadota</taxon>
        <taxon>Alphaproteobacteria</taxon>
        <taxon>Rhodobacterales</taxon>
        <taxon>Paracoccaceae</taxon>
        <taxon>Paracoccus</taxon>
    </lineage>
</organism>
<accession>A0ABV6T5A8</accession>
<reference evidence="2 3" key="1">
    <citation type="submission" date="2024-09" db="EMBL/GenBank/DDBJ databases">
        <authorList>
            <person name="Sun Q."/>
            <person name="Mori K."/>
        </authorList>
    </citation>
    <scope>NUCLEOTIDE SEQUENCE [LARGE SCALE GENOMIC DNA]</scope>
    <source>
        <strain evidence="2 3">KCTC 42086</strain>
    </source>
</reference>
<evidence type="ECO:0000313" key="2">
    <source>
        <dbReference type="EMBL" id="MFC0812106.1"/>
    </source>
</evidence>
<feature type="compositionally biased region" description="Low complexity" evidence="1">
    <location>
        <begin position="35"/>
        <end position="47"/>
    </location>
</feature>
<feature type="non-terminal residue" evidence="2">
    <location>
        <position position="69"/>
    </location>
</feature>
<feature type="compositionally biased region" description="Pro residues" evidence="1">
    <location>
        <begin position="48"/>
        <end position="63"/>
    </location>
</feature>
<name>A0ABV6T5A8_9RHOB</name>
<comment type="caution">
    <text evidence="2">The sequence shown here is derived from an EMBL/GenBank/DDBJ whole genome shotgun (WGS) entry which is preliminary data.</text>
</comment>
<keyword evidence="3" id="KW-1185">Reference proteome</keyword>
<evidence type="ECO:0000313" key="3">
    <source>
        <dbReference type="Proteomes" id="UP001589920"/>
    </source>
</evidence>
<protein>
    <submittedName>
        <fullName evidence="2">Uncharacterized protein</fullName>
    </submittedName>
</protein>